<dbReference type="WBParaSite" id="EVEC_0000172001-mRNA-1">
    <property type="protein sequence ID" value="EVEC_0000172001-mRNA-1"/>
    <property type="gene ID" value="EVEC_0000172001"/>
</dbReference>
<protein>
    <submittedName>
        <fullName evidence="3">Secreted protein</fullName>
    </submittedName>
</protein>
<proteinExistence type="predicted"/>
<evidence type="ECO:0000313" key="3">
    <source>
        <dbReference type="WBParaSite" id="EVEC_0000172001-mRNA-1"/>
    </source>
</evidence>
<sequence length="90" mass="10109">MYTYLVFIAFVFGEYTKPYLGPYTGEYLGSYSTSPKTLTETPEVFTSTASTTEELEIDAENYDARHEKESPDIIRVDTKRLTTTATIAGC</sequence>
<evidence type="ECO:0000313" key="1">
    <source>
        <dbReference type="EMBL" id="VDD86285.1"/>
    </source>
</evidence>
<evidence type="ECO:0000313" key="2">
    <source>
        <dbReference type="Proteomes" id="UP000274131"/>
    </source>
</evidence>
<accession>A0A0N4UW69</accession>
<dbReference type="EMBL" id="UXUI01007209">
    <property type="protein sequence ID" value="VDD86285.1"/>
    <property type="molecule type" value="Genomic_DNA"/>
</dbReference>
<reference evidence="3" key="1">
    <citation type="submission" date="2017-02" db="UniProtKB">
        <authorList>
            <consortium name="WormBaseParasite"/>
        </authorList>
    </citation>
    <scope>IDENTIFICATION</scope>
</reference>
<keyword evidence="2" id="KW-1185">Reference proteome</keyword>
<dbReference type="Proteomes" id="UP000274131">
    <property type="component" value="Unassembled WGS sequence"/>
</dbReference>
<organism evidence="3">
    <name type="scientific">Enterobius vermicularis</name>
    <name type="common">Human pinworm</name>
    <dbReference type="NCBI Taxonomy" id="51028"/>
    <lineage>
        <taxon>Eukaryota</taxon>
        <taxon>Metazoa</taxon>
        <taxon>Ecdysozoa</taxon>
        <taxon>Nematoda</taxon>
        <taxon>Chromadorea</taxon>
        <taxon>Rhabditida</taxon>
        <taxon>Spirurina</taxon>
        <taxon>Oxyuridomorpha</taxon>
        <taxon>Oxyuroidea</taxon>
        <taxon>Oxyuridae</taxon>
        <taxon>Enterobius</taxon>
    </lineage>
</organism>
<name>A0A0N4UW69_ENTVE</name>
<gene>
    <name evidence="1" type="ORF">EVEC_LOCUS1428</name>
</gene>
<reference evidence="1 2" key="2">
    <citation type="submission" date="2018-10" db="EMBL/GenBank/DDBJ databases">
        <authorList>
            <consortium name="Pathogen Informatics"/>
        </authorList>
    </citation>
    <scope>NUCLEOTIDE SEQUENCE [LARGE SCALE GENOMIC DNA]</scope>
</reference>
<dbReference type="AlphaFoldDB" id="A0A0N4UW69"/>